<evidence type="ECO:0000259" key="7">
    <source>
        <dbReference type="Pfam" id="PF00172"/>
    </source>
</evidence>
<keyword evidence="9" id="KW-1185">Reference proteome</keyword>
<reference evidence="8 9" key="1">
    <citation type="submission" date="2019-03" db="EMBL/GenBank/DDBJ databases">
        <title>Draft genome sequence of Xylaria hypoxylon DSM 108379, a ubiquitous saprotrophic-parasitic fungi on hardwood.</title>
        <authorList>
            <person name="Buettner E."/>
            <person name="Leonhardt S."/>
            <person name="Gebauer A.M."/>
            <person name="Liers C."/>
            <person name="Hofrichter M."/>
            <person name="Kellner H."/>
        </authorList>
    </citation>
    <scope>NUCLEOTIDE SEQUENCE [LARGE SCALE GENOMIC DNA]</scope>
    <source>
        <strain evidence="8 9">DSM 108379</strain>
    </source>
</reference>
<dbReference type="InterPro" id="IPR001138">
    <property type="entry name" value="Zn2Cys6_DnaBD"/>
</dbReference>
<dbReference type="InterPro" id="IPR052073">
    <property type="entry name" value="Amide_Lactam_Regulators"/>
</dbReference>
<keyword evidence="4" id="KW-0804">Transcription</keyword>
<dbReference type="Gene3D" id="4.10.240.10">
    <property type="entry name" value="Zn(2)-C6 fungal-type DNA-binding domain"/>
    <property type="match status" value="1"/>
</dbReference>
<evidence type="ECO:0000256" key="4">
    <source>
        <dbReference type="ARBA" id="ARBA00023163"/>
    </source>
</evidence>
<evidence type="ECO:0000256" key="1">
    <source>
        <dbReference type="ARBA" id="ARBA00022833"/>
    </source>
</evidence>
<evidence type="ECO:0000313" key="8">
    <source>
        <dbReference type="EMBL" id="TGJ80399.1"/>
    </source>
</evidence>
<organism evidence="8 9">
    <name type="scientific">Xylaria hypoxylon</name>
    <dbReference type="NCBI Taxonomy" id="37992"/>
    <lineage>
        <taxon>Eukaryota</taxon>
        <taxon>Fungi</taxon>
        <taxon>Dikarya</taxon>
        <taxon>Ascomycota</taxon>
        <taxon>Pezizomycotina</taxon>
        <taxon>Sordariomycetes</taxon>
        <taxon>Xylariomycetidae</taxon>
        <taxon>Xylariales</taxon>
        <taxon>Xylariaceae</taxon>
        <taxon>Xylaria</taxon>
    </lineage>
</organism>
<evidence type="ECO:0000256" key="6">
    <source>
        <dbReference type="SAM" id="MobiDB-lite"/>
    </source>
</evidence>
<dbReference type="CDD" id="cd00067">
    <property type="entry name" value="GAL4"/>
    <property type="match status" value="1"/>
</dbReference>
<evidence type="ECO:0000256" key="5">
    <source>
        <dbReference type="ARBA" id="ARBA00023242"/>
    </source>
</evidence>
<protein>
    <recommendedName>
        <fullName evidence="7">Zn(2)-C6 fungal-type domain-containing protein</fullName>
    </recommendedName>
</protein>
<dbReference type="Proteomes" id="UP000297716">
    <property type="component" value="Unassembled WGS sequence"/>
</dbReference>
<feature type="compositionally biased region" description="Basic and acidic residues" evidence="6">
    <location>
        <begin position="120"/>
        <end position="129"/>
    </location>
</feature>
<dbReference type="Pfam" id="PF00172">
    <property type="entry name" value="Zn_clus"/>
    <property type="match status" value="1"/>
</dbReference>
<keyword evidence="2" id="KW-0805">Transcription regulation</keyword>
<feature type="region of interest" description="Disordered" evidence="6">
    <location>
        <begin position="109"/>
        <end position="166"/>
    </location>
</feature>
<dbReference type="STRING" id="37992.A0A4Z0Y8A8"/>
<sequence length="289" mass="31602">MAEIDIKPSSAELVGQQQQQQQQQHQQQHHNQNQNQIQNQGQNQSNSPAQSSTPPGGTFGGPSSSLTAAQNAQAQLSFRRHQVRCDAASLGVPCTNCVAFQIECKIPQPKRKKTQANAAKDSDSERGDAGDSQSPQPMAGPMAGSSTTFSSRPPAVYHTSEGVPTTTLTEAQARKEEVDNDTYVNLVMKPKFTRAPITEAGRVAFLGESSNLTLLVHDRQGDSDVVHYPLPENVRGSRARLTELDNIEIDILHQRGAFLLPPRQLCDELIEAYFKWCTLLYRSSTGHAS</sequence>
<gene>
    <name evidence="8" type="ORF">E0Z10_g8361</name>
</gene>
<keyword evidence="3" id="KW-0238">DNA-binding</keyword>
<feature type="compositionally biased region" description="Low complexity" evidence="6">
    <location>
        <begin position="16"/>
        <end position="44"/>
    </location>
</feature>
<dbReference type="EMBL" id="SKBN01000223">
    <property type="protein sequence ID" value="TGJ80399.1"/>
    <property type="molecule type" value="Genomic_DNA"/>
</dbReference>
<dbReference type="InterPro" id="IPR036864">
    <property type="entry name" value="Zn2-C6_fun-type_DNA-bd_sf"/>
</dbReference>
<evidence type="ECO:0000256" key="3">
    <source>
        <dbReference type="ARBA" id="ARBA00023125"/>
    </source>
</evidence>
<dbReference type="GO" id="GO:0000981">
    <property type="term" value="F:DNA-binding transcription factor activity, RNA polymerase II-specific"/>
    <property type="evidence" value="ECO:0007669"/>
    <property type="project" value="InterPro"/>
</dbReference>
<feature type="domain" description="Zn(2)-C6 fungal-type" evidence="7">
    <location>
        <begin position="79"/>
        <end position="113"/>
    </location>
</feature>
<dbReference type="OrthoDB" id="5153652at2759"/>
<comment type="caution">
    <text evidence="8">The sequence shown here is derived from an EMBL/GenBank/DDBJ whole genome shotgun (WGS) entry which is preliminary data.</text>
</comment>
<feature type="compositionally biased region" description="Low complexity" evidence="6">
    <location>
        <begin position="51"/>
        <end position="67"/>
    </location>
</feature>
<feature type="region of interest" description="Disordered" evidence="6">
    <location>
        <begin position="1"/>
        <end position="72"/>
    </location>
</feature>
<keyword evidence="5" id="KW-0539">Nucleus</keyword>
<dbReference type="PANTHER" id="PTHR47171">
    <property type="entry name" value="FARA-RELATED"/>
    <property type="match status" value="1"/>
</dbReference>
<evidence type="ECO:0000256" key="2">
    <source>
        <dbReference type="ARBA" id="ARBA00023015"/>
    </source>
</evidence>
<accession>A0A4Z0Y8A8</accession>
<evidence type="ECO:0000313" key="9">
    <source>
        <dbReference type="Proteomes" id="UP000297716"/>
    </source>
</evidence>
<proteinExistence type="predicted"/>
<dbReference type="GO" id="GO:0003677">
    <property type="term" value="F:DNA binding"/>
    <property type="evidence" value="ECO:0007669"/>
    <property type="project" value="UniProtKB-KW"/>
</dbReference>
<dbReference type="GO" id="GO:0008270">
    <property type="term" value="F:zinc ion binding"/>
    <property type="evidence" value="ECO:0007669"/>
    <property type="project" value="InterPro"/>
</dbReference>
<dbReference type="AlphaFoldDB" id="A0A4Z0Y8A8"/>
<keyword evidence="1" id="KW-0862">Zinc</keyword>
<dbReference type="PANTHER" id="PTHR47171:SF3">
    <property type="entry name" value="FARA-RELATED"/>
    <property type="match status" value="1"/>
</dbReference>
<name>A0A4Z0Y8A8_9PEZI</name>